<evidence type="ECO:0000256" key="3">
    <source>
        <dbReference type="ARBA" id="ARBA00023082"/>
    </source>
</evidence>
<dbReference type="GO" id="GO:0016987">
    <property type="term" value="F:sigma factor activity"/>
    <property type="evidence" value="ECO:0007669"/>
    <property type="project" value="UniProtKB-KW"/>
</dbReference>
<feature type="domain" description="RNA polymerase sigma-70 region 2" evidence="6">
    <location>
        <begin position="35"/>
        <end position="91"/>
    </location>
</feature>
<comment type="caution">
    <text evidence="8">The sequence shown here is derived from an EMBL/GenBank/DDBJ whole genome shotgun (WGS) entry which is preliminary data.</text>
</comment>
<keyword evidence="3" id="KW-0731">Sigma factor</keyword>
<dbReference type="EMBL" id="QSUB01000001">
    <property type="protein sequence ID" value="RGN07548.1"/>
    <property type="molecule type" value="Genomic_DNA"/>
</dbReference>
<proteinExistence type="inferred from homology"/>
<feature type="domain" description="RNA polymerase sigma factor 70 region 4 type 2" evidence="7">
    <location>
        <begin position="121"/>
        <end position="172"/>
    </location>
</feature>
<evidence type="ECO:0000256" key="2">
    <source>
        <dbReference type="ARBA" id="ARBA00023015"/>
    </source>
</evidence>
<organism evidence="8 9">
    <name type="scientific">Blautia obeum</name>
    <dbReference type="NCBI Taxonomy" id="40520"/>
    <lineage>
        <taxon>Bacteria</taxon>
        <taxon>Bacillati</taxon>
        <taxon>Bacillota</taxon>
        <taxon>Clostridia</taxon>
        <taxon>Lachnospirales</taxon>
        <taxon>Lachnospiraceae</taxon>
        <taxon>Blautia</taxon>
    </lineage>
</organism>
<dbReference type="Pfam" id="PF08281">
    <property type="entry name" value="Sigma70_r4_2"/>
    <property type="match status" value="1"/>
</dbReference>
<evidence type="ECO:0000256" key="5">
    <source>
        <dbReference type="ARBA" id="ARBA00023163"/>
    </source>
</evidence>
<name>A0A3E5ABQ9_9FIRM</name>
<keyword evidence="5" id="KW-0804">Transcription</keyword>
<dbReference type="Gene3D" id="1.10.1740.10">
    <property type="match status" value="1"/>
</dbReference>
<keyword evidence="4" id="KW-0238">DNA-binding</keyword>
<evidence type="ECO:0000256" key="1">
    <source>
        <dbReference type="ARBA" id="ARBA00010641"/>
    </source>
</evidence>
<evidence type="ECO:0000313" key="8">
    <source>
        <dbReference type="EMBL" id="RGN07548.1"/>
    </source>
</evidence>
<reference evidence="8 9" key="1">
    <citation type="submission" date="2018-08" db="EMBL/GenBank/DDBJ databases">
        <title>A genome reference for cultivated species of the human gut microbiota.</title>
        <authorList>
            <person name="Zou Y."/>
            <person name="Xue W."/>
            <person name="Luo G."/>
        </authorList>
    </citation>
    <scope>NUCLEOTIDE SEQUENCE [LARGE SCALE GENOMIC DNA]</scope>
    <source>
        <strain evidence="8 9">OM06-11AA</strain>
    </source>
</reference>
<dbReference type="Pfam" id="PF04542">
    <property type="entry name" value="Sigma70_r2"/>
    <property type="match status" value="1"/>
</dbReference>
<evidence type="ECO:0000313" key="9">
    <source>
        <dbReference type="Proteomes" id="UP000261222"/>
    </source>
</evidence>
<comment type="similarity">
    <text evidence="1">Belongs to the sigma-70 factor family. ECF subfamily.</text>
</comment>
<dbReference type="InterPro" id="IPR013325">
    <property type="entry name" value="RNA_pol_sigma_r2"/>
</dbReference>
<evidence type="ECO:0000256" key="4">
    <source>
        <dbReference type="ARBA" id="ARBA00023125"/>
    </source>
</evidence>
<dbReference type="AlphaFoldDB" id="A0A3E5ABQ9"/>
<evidence type="ECO:0000259" key="6">
    <source>
        <dbReference type="Pfam" id="PF04542"/>
    </source>
</evidence>
<dbReference type="Gene3D" id="1.10.10.10">
    <property type="entry name" value="Winged helix-like DNA-binding domain superfamily/Winged helix DNA-binding domain"/>
    <property type="match status" value="1"/>
</dbReference>
<dbReference type="SUPFAM" id="SSF88946">
    <property type="entry name" value="Sigma2 domain of RNA polymerase sigma factors"/>
    <property type="match status" value="1"/>
</dbReference>
<dbReference type="GO" id="GO:0006352">
    <property type="term" value="P:DNA-templated transcription initiation"/>
    <property type="evidence" value="ECO:0007669"/>
    <property type="project" value="InterPro"/>
</dbReference>
<dbReference type="InterPro" id="IPR013249">
    <property type="entry name" value="RNA_pol_sigma70_r4_t2"/>
</dbReference>
<dbReference type="InterPro" id="IPR039425">
    <property type="entry name" value="RNA_pol_sigma-70-like"/>
</dbReference>
<accession>A0A3E5ABQ9</accession>
<dbReference type="RefSeq" id="WP_117738826.1">
    <property type="nucleotide sequence ID" value="NZ_QSUB01000001.1"/>
</dbReference>
<dbReference type="InterPro" id="IPR013324">
    <property type="entry name" value="RNA_pol_sigma_r3/r4-like"/>
</dbReference>
<dbReference type="InterPro" id="IPR036388">
    <property type="entry name" value="WH-like_DNA-bd_sf"/>
</dbReference>
<dbReference type="Proteomes" id="UP000261222">
    <property type="component" value="Unassembled WGS sequence"/>
</dbReference>
<protein>
    <submittedName>
        <fullName evidence="8">RNA polymerase subunit sigma-70</fullName>
    </submittedName>
</protein>
<dbReference type="InterPro" id="IPR007627">
    <property type="entry name" value="RNA_pol_sigma70_r2"/>
</dbReference>
<keyword evidence="2" id="KW-0805">Transcription regulation</keyword>
<dbReference type="PANTHER" id="PTHR43133">
    <property type="entry name" value="RNA POLYMERASE ECF-TYPE SIGMA FACTO"/>
    <property type="match status" value="1"/>
</dbReference>
<gene>
    <name evidence="8" type="ORF">DXB81_03230</name>
</gene>
<dbReference type="InterPro" id="IPR014284">
    <property type="entry name" value="RNA_pol_sigma-70_dom"/>
</dbReference>
<evidence type="ECO:0000259" key="7">
    <source>
        <dbReference type="Pfam" id="PF08281"/>
    </source>
</evidence>
<dbReference type="SUPFAM" id="SSF88659">
    <property type="entry name" value="Sigma3 and sigma4 domains of RNA polymerase sigma factors"/>
    <property type="match status" value="1"/>
</dbReference>
<dbReference type="NCBIfam" id="TIGR02937">
    <property type="entry name" value="sigma70-ECF"/>
    <property type="match status" value="1"/>
</dbReference>
<dbReference type="GO" id="GO:0003677">
    <property type="term" value="F:DNA binding"/>
    <property type="evidence" value="ECO:0007669"/>
    <property type="project" value="UniProtKB-KW"/>
</dbReference>
<dbReference type="PANTHER" id="PTHR43133:SF8">
    <property type="entry name" value="RNA POLYMERASE SIGMA FACTOR HI_1459-RELATED"/>
    <property type="match status" value="1"/>
</dbReference>
<sequence>MDEIILMRKLKRKDEWALGKIIDLYSYYITCIVWELLHKKGTKEDIEEVVADTFISLWLTAERINYKKYSSVKSYLGMIARNKAKDWLRAYRGEILELNDDILLIDGDVEHLILQKEQQLIIGRTLEKLRETDRKIFIMYYYRYKKIEEIAETLKMNPQTVKTRLRRGRETLKRILLEEGYDASEV</sequence>